<dbReference type="EMBL" id="BAAAXF010000083">
    <property type="protein sequence ID" value="GAA3505602.1"/>
    <property type="molecule type" value="Genomic_DNA"/>
</dbReference>
<evidence type="ECO:0000313" key="2">
    <source>
        <dbReference type="Proteomes" id="UP001501455"/>
    </source>
</evidence>
<dbReference type="Proteomes" id="UP001501455">
    <property type="component" value="Unassembled WGS sequence"/>
</dbReference>
<reference evidence="2" key="1">
    <citation type="journal article" date="2019" name="Int. J. Syst. Evol. Microbiol.">
        <title>The Global Catalogue of Microorganisms (GCM) 10K type strain sequencing project: providing services to taxonomists for standard genome sequencing and annotation.</title>
        <authorList>
            <consortium name="The Broad Institute Genomics Platform"/>
            <consortium name="The Broad Institute Genome Sequencing Center for Infectious Disease"/>
            <person name="Wu L."/>
            <person name="Ma J."/>
        </authorList>
    </citation>
    <scope>NUCLEOTIDE SEQUENCE [LARGE SCALE GENOMIC DNA]</scope>
    <source>
        <strain evidence="2">JCM 4816</strain>
    </source>
</reference>
<organism evidence="1 2">
    <name type="scientific">Streptomyces prasinosporus</name>
    <dbReference type="NCBI Taxonomy" id="68256"/>
    <lineage>
        <taxon>Bacteria</taxon>
        <taxon>Bacillati</taxon>
        <taxon>Actinomycetota</taxon>
        <taxon>Actinomycetes</taxon>
        <taxon>Kitasatosporales</taxon>
        <taxon>Streptomycetaceae</taxon>
        <taxon>Streptomyces</taxon>
        <taxon>Streptomyces albogriseolus group</taxon>
    </lineage>
</organism>
<sequence length="115" mass="12354">MPERRHADIYDGRPPSRLSIQLEQIAGLTARYQRRSPLLQDLVETAGVLLGERGSSTSATRTAWRTTVERSADIPSSFPACLAECAPCAIRTPPRIESRAALAGQPAKVTDPAAG</sequence>
<keyword evidence="2" id="KW-1185">Reference proteome</keyword>
<gene>
    <name evidence="1" type="ORF">GCM10019016_127150</name>
</gene>
<protein>
    <submittedName>
        <fullName evidence="1">Uncharacterized protein</fullName>
    </submittedName>
</protein>
<proteinExistence type="predicted"/>
<comment type="caution">
    <text evidence="1">The sequence shown here is derived from an EMBL/GenBank/DDBJ whole genome shotgun (WGS) entry which is preliminary data.</text>
</comment>
<evidence type="ECO:0000313" key="1">
    <source>
        <dbReference type="EMBL" id="GAA3505602.1"/>
    </source>
</evidence>
<name>A0ABP6UG40_9ACTN</name>
<accession>A0ABP6UG40</accession>